<feature type="chain" id="PRO_5024989395" evidence="5">
    <location>
        <begin position="36"/>
        <end position="168"/>
    </location>
</feature>
<dbReference type="AlphaFoldDB" id="A0A643FCZ8"/>
<dbReference type="RefSeq" id="WP_151123628.1">
    <property type="nucleotide sequence ID" value="NZ_CP088081.1"/>
</dbReference>
<dbReference type="OrthoDB" id="9797504at2"/>
<dbReference type="Pfam" id="PF13442">
    <property type="entry name" value="Cytochrome_CBB3"/>
    <property type="match status" value="1"/>
</dbReference>
<accession>A0A643FCZ8</accession>
<dbReference type="InterPro" id="IPR036909">
    <property type="entry name" value="Cyt_c-like_dom_sf"/>
</dbReference>
<dbReference type="GO" id="GO:0009055">
    <property type="term" value="F:electron transfer activity"/>
    <property type="evidence" value="ECO:0007669"/>
    <property type="project" value="InterPro"/>
</dbReference>
<evidence type="ECO:0000256" key="3">
    <source>
        <dbReference type="ARBA" id="ARBA00023004"/>
    </source>
</evidence>
<proteinExistence type="predicted"/>
<keyword evidence="8" id="KW-1185">Reference proteome</keyword>
<dbReference type="Proteomes" id="UP000430120">
    <property type="component" value="Unassembled WGS sequence"/>
</dbReference>
<dbReference type="PROSITE" id="PS51007">
    <property type="entry name" value="CYTC"/>
    <property type="match status" value="1"/>
</dbReference>
<keyword evidence="5" id="KW-0732">Signal</keyword>
<dbReference type="NCBIfam" id="TIGR04494">
    <property type="entry name" value="c550_PedF"/>
    <property type="match status" value="1"/>
</dbReference>
<keyword evidence="3 4" id="KW-0408">Iron</keyword>
<evidence type="ECO:0000256" key="5">
    <source>
        <dbReference type="SAM" id="SignalP"/>
    </source>
</evidence>
<feature type="domain" description="Cytochrome c" evidence="6">
    <location>
        <begin position="67"/>
        <end position="163"/>
    </location>
</feature>
<reference evidence="7 8" key="1">
    <citation type="submission" date="2019-09" db="EMBL/GenBank/DDBJ databases">
        <title>Draft genome sequences of 48 bacterial type strains from the CCUG.</title>
        <authorList>
            <person name="Tunovic T."/>
            <person name="Pineiro-Iglesias B."/>
            <person name="Unosson C."/>
            <person name="Inganas E."/>
            <person name="Ohlen M."/>
            <person name="Cardew S."/>
            <person name="Jensie-Markopoulos S."/>
            <person name="Salva-Serra F."/>
            <person name="Jaen-Luchoro D."/>
            <person name="Karlsson R."/>
            <person name="Svensson-Stadler L."/>
            <person name="Chun J."/>
            <person name="Moore E."/>
        </authorList>
    </citation>
    <scope>NUCLEOTIDE SEQUENCE [LARGE SCALE GENOMIC DNA]</scope>
    <source>
        <strain evidence="7 8">CCUG 30977</strain>
    </source>
</reference>
<evidence type="ECO:0000256" key="2">
    <source>
        <dbReference type="ARBA" id="ARBA00022723"/>
    </source>
</evidence>
<comment type="caution">
    <text evidence="7">The sequence shown here is derived from an EMBL/GenBank/DDBJ whole genome shotgun (WGS) entry which is preliminary data.</text>
</comment>
<dbReference type="GO" id="GO:0046872">
    <property type="term" value="F:metal ion binding"/>
    <property type="evidence" value="ECO:0007669"/>
    <property type="project" value="UniProtKB-KW"/>
</dbReference>
<evidence type="ECO:0000313" key="8">
    <source>
        <dbReference type="Proteomes" id="UP000430120"/>
    </source>
</evidence>
<evidence type="ECO:0000259" key="6">
    <source>
        <dbReference type="PROSITE" id="PS51007"/>
    </source>
</evidence>
<evidence type="ECO:0000256" key="1">
    <source>
        <dbReference type="ARBA" id="ARBA00022617"/>
    </source>
</evidence>
<keyword evidence="1 4" id="KW-0349">Heme</keyword>
<feature type="signal peptide" evidence="5">
    <location>
        <begin position="1"/>
        <end position="35"/>
    </location>
</feature>
<gene>
    <name evidence="7" type="primary">pedF</name>
    <name evidence="7" type="ORF">F7Q92_07880</name>
</gene>
<evidence type="ECO:0000256" key="4">
    <source>
        <dbReference type="PROSITE-ProRule" id="PRU00433"/>
    </source>
</evidence>
<dbReference type="SUPFAM" id="SSF46626">
    <property type="entry name" value="Cytochrome c"/>
    <property type="match status" value="1"/>
</dbReference>
<dbReference type="InterPro" id="IPR009056">
    <property type="entry name" value="Cyt_c-like_dom"/>
</dbReference>
<organism evidence="7 8">
    <name type="scientific">Ideonella dechloratans</name>
    <dbReference type="NCBI Taxonomy" id="36863"/>
    <lineage>
        <taxon>Bacteria</taxon>
        <taxon>Pseudomonadati</taxon>
        <taxon>Pseudomonadota</taxon>
        <taxon>Betaproteobacteria</taxon>
        <taxon>Burkholderiales</taxon>
        <taxon>Sphaerotilaceae</taxon>
        <taxon>Ideonella</taxon>
    </lineage>
</organism>
<dbReference type="EMBL" id="VZPB01000014">
    <property type="protein sequence ID" value="KAB0583401.1"/>
    <property type="molecule type" value="Genomic_DNA"/>
</dbReference>
<dbReference type="InterPro" id="IPR030991">
    <property type="entry name" value="c550_proteobact"/>
</dbReference>
<evidence type="ECO:0000313" key="7">
    <source>
        <dbReference type="EMBL" id="KAB0583401.1"/>
    </source>
</evidence>
<sequence>MTSTVSRNRLHPLARWARMGALLCSLGAAGLAAWAHGDVTPQPIDTTGLPNLGEGWRTENPFSGNELAIKIGTSGFNQNCARCHGLEAISGGIAPDLRRLDNDCVGMPDADQRKACKADMDEYFITTVRHGRTRNGAVYMPPFEGVLSQEALWTIKAYLETRREKPMP</sequence>
<protein>
    <submittedName>
        <fullName evidence="7">Cytochrome c-550 PedF</fullName>
    </submittedName>
</protein>
<dbReference type="GO" id="GO:0020037">
    <property type="term" value="F:heme binding"/>
    <property type="evidence" value="ECO:0007669"/>
    <property type="project" value="InterPro"/>
</dbReference>
<keyword evidence="2 4" id="KW-0479">Metal-binding</keyword>
<name>A0A643FCZ8_IDEDE</name>
<dbReference type="Gene3D" id="1.10.760.10">
    <property type="entry name" value="Cytochrome c-like domain"/>
    <property type="match status" value="1"/>
</dbReference>